<sequence>MLLQVITKFLKKIESYTIRCRILKAVSGYIVGYDPFYLDKQVLPQSAPSMRAT</sequence>
<protein>
    <submittedName>
        <fullName evidence="1">Uncharacterized protein</fullName>
    </submittedName>
</protein>
<accession>A0A0A9EE12</accession>
<reference evidence="1" key="1">
    <citation type="submission" date="2014-09" db="EMBL/GenBank/DDBJ databases">
        <authorList>
            <person name="Magalhaes I.L.F."/>
            <person name="Oliveira U."/>
            <person name="Santos F.R."/>
            <person name="Vidigal T.H.D.A."/>
            <person name="Brescovit A.D."/>
            <person name="Santos A.J."/>
        </authorList>
    </citation>
    <scope>NUCLEOTIDE SEQUENCE</scope>
    <source>
        <tissue evidence="1">Shoot tissue taken approximately 20 cm above the soil surface</tissue>
    </source>
</reference>
<reference evidence="1" key="2">
    <citation type="journal article" date="2015" name="Data Brief">
        <title>Shoot transcriptome of the giant reed, Arundo donax.</title>
        <authorList>
            <person name="Barrero R.A."/>
            <person name="Guerrero F.D."/>
            <person name="Moolhuijzen P."/>
            <person name="Goolsby J.A."/>
            <person name="Tidwell J."/>
            <person name="Bellgard S.E."/>
            <person name="Bellgard M.I."/>
        </authorList>
    </citation>
    <scope>NUCLEOTIDE SEQUENCE</scope>
    <source>
        <tissue evidence="1">Shoot tissue taken approximately 20 cm above the soil surface</tissue>
    </source>
</reference>
<dbReference type="AlphaFoldDB" id="A0A0A9EE12"/>
<proteinExistence type="predicted"/>
<dbReference type="EMBL" id="GBRH01203628">
    <property type="protein sequence ID" value="JAD94267.1"/>
    <property type="molecule type" value="Transcribed_RNA"/>
</dbReference>
<evidence type="ECO:0000313" key="1">
    <source>
        <dbReference type="EMBL" id="JAD94267.1"/>
    </source>
</evidence>
<organism evidence="1">
    <name type="scientific">Arundo donax</name>
    <name type="common">Giant reed</name>
    <name type="synonym">Donax arundinaceus</name>
    <dbReference type="NCBI Taxonomy" id="35708"/>
    <lineage>
        <taxon>Eukaryota</taxon>
        <taxon>Viridiplantae</taxon>
        <taxon>Streptophyta</taxon>
        <taxon>Embryophyta</taxon>
        <taxon>Tracheophyta</taxon>
        <taxon>Spermatophyta</taxon>
        <taxon>Magnoliopsida</taxon>
        <taxon>Liliopsida</taxon>
        <taxon>Poales</taxon>
        <taxon>Poaceae</taxon>
        <taxon>PACMAD clade</taxon>
        <taxon>Arundinoideae</taxon>
        <taxon>Arundineae</taxon>
        <taxon>Arundo</taxon>
    </lineage>
</organism>
<name>A0A0A9EE12_ARUDO</name>